<dbReference type="OrthoDB" id="1255149at2"/>
<proteinExistence type="predicted"/>
<evidence type="ECO:0000313" key="1">
    <source>
        <dbReference type="EMBL" id="KGE13435.1"/>
    </source>
</evidence>
<gene>
    <name evidence="1" type="ORF">DI53_2966</name>
</gene>
<accession>A0A0B8T746</accession>
<sequence length="178" mass="19750">MERRTTDLPFGARYQSSLIQGVRSNKFTCLSFLAKGIFMIQRNFYVALLLALSLAACQNETTKTENVGEKDQPAKEQLTEESKKPIIFERQKVEGVKDTLTFDVKHAATFTAAIKTLDGSGSIRINQIVFPDGTTDGPFGDSMTDSLTKTGTYQLIIGESQMQENRYSGAYTVTVELK</sequence>
<dbReference type="EMBL" id="JJMU01000053">
    <property type="protein sequence ID" value="KGE13435.1"/>
    <property type="molecule type" value="Genomic_DNA"/>
</dbReference>
<dbReference type="eggNOG" id="ENOG5032PNH">
    <property type="taxonomic scope" value="Bacteria"/>
</dbReference>
<dbReference type="Proteomes" id="UP000031802">
    <property type="component" value="Unassembled WGS sequence"/>
</dbReference>
<dbReference type="AlphaFoldDB" id="A0A0B8T746"/>
<reference evidence="1 2" key="2">
    <citation type="journal article" date="2015" name="PLoS ONE">
        <title>Whole-Genome Optical Mapping and Finished Genome Sequence of Sphingobacterium deserti sp. nov., a New Species Isolated from the Western Desert of China.</title>
        <authorList>
            <person name="Teng C."/>
            <person name="Zhou Z."/>
            <person name="Molnar I."/>
            <person name="Li X."/>
            <person name="Tang R."/>
            <person name="Chen M."/>
            <person name="Wang L."/>
            <person name="Su S."/>
            <person name="Zhang W."/>
            <person name="Lin M."/>
        </authorList>
    </citation>
    <scope>NUCLEOTIDE SEQUENCE [LARGE SCALE GENOMIC DNA]</scope>
    <source>
        <strain evidence="2">ACCC05744</strain>
    </source>
</reference>
<dbReference type="STRING" id="1229276.DI53_2966"/>
<evidence type="ECO:0000313" key="2">
    <source>
        <dbReference type="Proteomes" id="UP000031802"/>
    </source>
</evidence>
<keyword evidence="2" id="KW-1185">Reference proteome</keyword>
<comment type="caution">
    <text evidence="1">The sequence shown here is derived from an EMBL/GenBank/DDBJ whole genome shotgun (WGS) entry which is preliminary data.</text>
</comment>
<dbReference type="PATRIC" id="fig|1229276.3.peg.3070"/>
<dbReference type="RefSeq" id="WP_131555295.1">
    <property type="nucleotide sequence ID" value="NZ_JJMU01000053.1"/>
</dbReference>
<name>A0A0B8T746_9SPHI</name>
<reference evidence="2" key="1">
    <citation type="submission" date="2014-04" db="EMBL/GenBank/DDBJ databases">
        <title>Whole-Genome optical mapping and complete genome sequence of Sphingobacterium deserti sp. nov., a new spaces isolated from desert in the west of China.</title>
        <authorList>
            <person name="Teng C."/>
            <person name="Zhou Z."/>
            <person name="Li X."/>
            <person name="Chen M."/>
            <person name="Lin M."/>
            <person name="Wang L."/>
            <person name="Su S."/>
            <person name="Zhang C."/>
            <person name="Zhang W."/>
        </authorList>
    </citation>
    <scope>NUCLEOTIDE SEQUENCE [LARGE SCALE GENOMIC DNA]</scope>
    <source>
        <strain evidence="2">ACCC05744</strain>
    </source>
</reference>
<protein>
    <submittedName>
        <fullName evidence="1">Uncharacterized protein</fullName>
    </submittedName>
</protein>
<organism evidence="1 2">
    <name type="scientific">Sphingobacterium deserti</name>
    <dbReference type="NCBI Taxonomy" id="1229276"/>
    <lineage>
        <taxon>Bacteria</taxon>
        <taxon>Pseudomonadati</taxon>
        <taxon>Bacteroidota</taxon>
        <taxon>Sphingobacteriia</taxon>
        <taxon>Sphingobacteriales</taxon>
        <taxon>Sphingobacteriaceae</taxon>
        <taxon>Sphingobacterium</taxon>
    </lineage>
</organism>